<dbReference type="HOGENOM" id="CLU_064090_1_1_9"/>
<reference evidence="2 3" key="1">
    <citation type="submission" date="2010-12" db="EMBL/GenBank/DDBJ databases">
        <title>The Genome Sequence of Coprobacillus sp. strain 29_1.</title>
        <authorList>
            <consortium name="The Broad Institute Genome Sequencing Platform"/>
            <person name="Earl A."/>
            <person name="Ward D."/>
            <person name="Feldgarden M."/>
            <person name="Gevers D."/>
            <person name="Daigneault M."/>
            <person name="Sibley C.D."/>
            <person name="White A."/>
            <person name="Strauss J."/>
            <person name="Allen-Vercoe E."/>
            <person name="Young S.K."/>
            <person name="Zeng Q."/>
            <person name="Gargeya S."/>
            <person name="Fitzgerald M."/>
            <person name="Haas B."/>
            <person name="Abouelleil A."/>
            <person name="Alvarado L."/>
            <person name="Arachchi H.M."/>
            <person name="Berlin A."/>
            <person name="Brown A."/>
            <person name="Chapman S.B."/>
            <person name="Chen Z."/>
            <person name="Dunbar C."/>
            <person name="Freedman E."/>
            <person name="Gearin G."/>
            <person name="Gellesch M."/>
            <person name="Goldberg J."/>
            <person name="Griggs A."/>
            <person name="Gujja S."/>
            <person name="Heilman E."/>
            <person name="Heiman D."/>
            <person name="Howarth C."/>
            <person name="Larson L."/>
            <person name="Lui A."/>
            <person name="MacDonald P.J.P."/>
            <person name="Mehta T."/>
            <person name="Montmayeur A."/>
            <person name="Murphy C."/>
            <person name="Neiman D."/>
            <person name="Pearson M."/>
            <person name="Priest M."/>
            <person name="Roberts A."/>
            <person name="Saif S."/>
            <person name="Shea T."/>
            <person name="Shenoy N."/>
            <person name="Sisk P."/>
            <person name="Stolte C."/>
            <person name="Sykes S."/>
            <person name="White J."/>
            <person name="Yandava C."/>
            <person name="Nusbaum C."/>
            <person name="Birren B."/>
        </authorList>
    </citation>
    <scope>NUCLEOTIDE SEQUENCE [LARGE SCALE GENOMIC DNA]</scope>
    <source>
        <strain evidence="2 3">29_1</strain>
    </source>
</reference>
<dbReference type="PANTHER" id="PTHR37305:SF2">
    <property type="entry name" value="BACITRACIN TRANSPORT PERMEASE PROTEIN BCRB"/>
    <property type="match status" value="1"/>
</dbReference>
<keyword evidence="1" id="KW-0472">Membrane</keyword>
<keyword evidence="1" id="KW-0812">Transmembrane</keyword>
<evidence type="ECO:0000256" key="1">
    <source>
        <dbReference type="SAM" id="Phobius"/>
    </source>
</evidence>
<organism evidence="2 3">
    <name type="scientific">Coprobacillus cateniformis</name>
    <dbReference type="NCBI Taxonomy" id="100884"/>
    <lineage>
        <taxon>Bacteria</taxon>
        <taxon>Bacillati</taxon>
        <taxon>Bacillota</taxon>
        <taxon>Erysipelotrichia</taxon>
        <taxon>Erysipelotrichales</taxon>
        <taxon>Coprobacillaceae</taxon>
        <taxon>Coprobacillus</taxon>
    </lineage>
</organism>
<feature type="transmembrane region" description="Helical" evidence="1">
    <location>
        <begin position="241"/>
        <end position="263"/>
    </location>
</feature>
<feature type="transmembrane region" description="Helical" evidence="1">
    <location>
        <begin position="122"/>
        <end position="147"/>
    </location>
</feature>
<accession>E7G6R0</accession>
<dbReference type="EMBL" id="ADKX01000007">
    <property type="protein sequence ID" value="EFW06216.1"/>
    <property type="molecule type" value="Genomic_DNA"/>
</dbReference>
<feature type="transmembrane region" description="Helical" evidence="1">
    <location>
        <begin position="167"/>
        <end position="185"/>
    </location>
</feature>
<gene>
    <name evidence="2" type="ORF">HMPREF9488_00448</name>
</gene>
<keyword evidence="3" id="KW-1185">Reference proteome</keyword>
<keyword evidence="1" id="KW-1133">Transmembrane helix</keyword>
<evidence type="ECO:0000313" key="3">
    <source>
        <dbReference type="Proteomes" id="UP000003157"/>
    </source>
</evidence>
<proteinExistence type="predicted"/>
<dbReference type="PANTHER" id="PTHR37305">
    <property type="entry name" value="INTEGRAL MEMBRANE PROTEIN-RELATED"/>
    <property type="match status" value="1"/>
</dbReference>
<dbReference type="GO" id="GO:0140359">
    <property type="term" value="F:ABC-type transporter activity"/>
    <property type="evidence" value="ECO:0007669"/>
    <property type="project" value="InterPro"/>
</dbReference>
<protein>
    <recommendedName>
        <fullName evidence="4">ABC transporter permease</fullName>
    </recommendedName>
</protein>
<sequence length="270" mass="30061">MEGINHDWDIIKKEFKANLLILIIFMALLSMYSVIIVAMYDPKLGESMNMLAKSMPEIFSAFGMSNPGTTLLDLITNYLYGFILIAIPFVFTIIMCQRLVARYIDKGSMAYLLATPRSRFSVIITQLIVLLGGLLILVVYVTGLILMSGQIMFDELIPLKELLTLNLGLYALHAFLATMCFLFACSFNETKFSIGIGAGLGLVFILIQMLSQIGDKMDFLKYLTPLTLFDATGLTGFDSMALINIVILFVAAILMAIIACRIFQKRDLPL</sequence>
<dbReference type="GO" id="GO:0005886">
    <property type="term" value="C:plasma membrane"/>
    <property type="evidence" value="ECO:0007669"/>
    <property type="project" value="UniProtKB-SubCell"/>
</dbReference>
<name>E7G6R0_9FIRM</name>
<feature type="transmembrane region" description="Helical" evidence="1">
    <location>
        <begin position="19"/>
        <end position="40"/>
    </location>
</feature>
<dbReference type="eggNOG" id="COG1277">
    <property type="taxonomic scope" value="Bacteria"/>
</dbReference>
<dbReference type="Proteomes" id="UP000003157">
    <property type="component" value="Unassembled WGS sequence"/>
</dbReference>
<feature type="transmembrane region" description="Helical" evidence="1">
    <location>
        <begin position="78"/>
        <end position="101"/>
    </location>
</feature>
<dbReference type="AlphaFoldDB" id="E7G6R0"/>
<dbReference type="STRING" id="100884.GCA_000269565_01262"/>
<feature type="transmembrane region" description="Helical" evidence="1">
    <location>
        <begin position="192"/>
        <end position="211"/>
    </location>
</feature>
<evidence type="ECO:0008006" key="4">
    <source>
        <dbReference type="Google" id="ProtNLM"/>
    </source>
</evidence>
<evidence type="ECO:0000313" key="2">
    <source>
        <dbReference type="EMBL" id="EFW06216.1"/>
    </source>
</evidence>
<comment type="caution">
    <text evidence="2">The sequence shown here is derived from an EMBL/GenBank/DDBJ whole genome shotgun (WGS) entry which is preliminary data.</text>
</comment>